<protein>
    <submittedName>
        <fullName evidence="2">Ubiquinone/menaquinone biosynthesis C-methylase UbiE</fullName>
    </submittedName>
</protein>
<dbReference type="AlphaFoldDB" id="A0AAE4AUV2"/>
<dbReference type="EMBL" id="JAUSUL010000002">
    <property type="protein sequence ID" value="MDQ0316124.1"/>
    <property type="molecule type" value="Genomic_DNA"/>
</dbReference>
<proteinExistence type="predicted"/>
<dbReference type="InterPro" id="IPR029063">
    <property type="entry name" value="SAM-dependent_MTases_sf"/>
</dbReference>
<gene>
    <name evidence="2" type="ORF">J2S73_002581</name>
</gene>
<dbReference type="RefSeq" id="WP_306885951.1">
    <property type="nucleotide sequence ID" value="NZ_JAUSUL010000002.1"/>
</dbReference>
<keyword evidence="3" id="KW-1185">Reference proteome</keyword>
<dbReference type="GO" id="GO:0008757">
    <property type="term" value="F:S-adenosylmethionine-dependent methyltransferase activity"/>
    <property type="evidence" value="ECO:0007669"/>
    <property type="project" value="InterPro"/>
</dbReference>
<comment type="caution">
    <text evidence="2">The sequence shown here is derived from an EMBL/GenBank/DDBJ whole genome shotgun (WGS) entry which is preliminary data.</text>
</comment>
<dbReference type="Gene3D" id="3.40.50.150">
    <property type="entry name" value="Vaccinia Virus protein VP39"/>
    <property type="match status" value="1"/>
</dbReference>
<keyword evidence="2" id="KW-0830">Ubiquinone</keyword>
<dbReference type="Proteomes" id="UP001229244">
    <property type="component" value="Unassembled WGS sequence"/>
</dbReference>
<dbReference type="SUPFAM" id="SSF53335">
    <property type="entry name" value="S-adenosyl-L-methionine-dependent methyltransferases"/>
    <property type="match status" value="1"/>
</dbReference>
<dbReference type="InterPro" id="IPR013216">
    <property type="entry name" value="Methyltransf_11"/>
</dbReference>
<organism evidence="2 3">
    <name type="scientific">Amorphus orientalis</name>
    <dbReference type="NCBI Taxonomy" id="649198"/>
    <lineage>
        <taxon>Bacteria</taxon>
        <taxon>Pseudomonadati</taxon>
        <taxon>Pseudomonadota</taxon>
        <taxon>Alphaproteobacteria</taxon>
        <taxon>Hyphomicrobiales</taxon>
        <taxon>Amorphaceae</taxon>
        <taxon>Amorphus</taxon>
    </lineage>
</organism>
<reference evidence="2" key="1">
    <citation type="submission" date="2023-07" db="EMBL/GenBank/DDBJ databases">
        <title>Genomic Encyclopedia of Type Strains, Phase IV (KMG-IV): sequencing the most valuable type-strain genomes for metagenomic binning, comparative biology and taxonomic classification.</title>
        <authorList>
            <person name="Goeker M."/>
        </authorList>
    </citation>
    <scope>NUCLEOTIDE SEQUENCE</scope>
    <source>
        <strain evidence="2">DSM 21202</strain>
    </source>
</reference>
<name>A0AAE4AUV2_9HYPH</name>
<dbReference type="PANTHER" id="PTHR45036">
    <property type="entry name" value="METHYLTRANSFERASE LIKE 7B"/>
    <property type="match status" value="1"/>
</dbReference>
<dbReference type="Pfam" id="PF08241">
    <property type="entry name" value="Methyltransf_11"/>
    <property type="match status" value="1"/>
</dbReference>
<evidence type="ECO:0000313" key="3">
    <source>
        <dbReference type="Proteomes" id="UP001229244"/>
    </source>
</evidence>
<dbReference type="CDD" id="cd02440">
    <property type="entry name" value="AdoMet_MTases"/>
    <property type="match status" value="1"/>
</dbReference>
<feature type="domain" description="Methyltransferase type 11" evidence="1">
    <location>
        <begin position="39"/>
        <end position="134"/>
    </location>
</feature>
<accession>A0AAE4AUV2</accession>
<evidence type="ECO:0000313" key="2">
    <source>
        <dbReference type="EMBL" id="MDQ0316124.1"/>
    </source>
</evidence>
<dbReference type="InterPro" id="IPR052356">
    <property type="entry name" value="Thiol_S-MT"/>
</dbReference>
<evidence type="ECO:0000259" key="1">
    <source>
        <dbReference type="Pfam" id="PF08241"/>
    </source>
</evidence>
<dbReference type="PANTHER" id="PTHR45036:SF1">
    <property type="entry name" value="METHYLTRANSFERASE LIKE 7A"/>
    <property type="match status" value="1"/>
</dbReference>
<sequence length="216" mass="23046">MGFYQRSIGPHLVRIACGTSLLAEQRRRIVPKAAGTVVELGVGAGANLPFYDRSRVSRLIAVNPKDGFCDPDRLTAAADGLSLDIVEESAEALSLDTGVADTVVVTYTLCSIPDVKAALLEAKRILKPGGRLLFCEHGRSTKPSTARLQERLTPLWQPLACGCRLDRDPVCLLTRAGFEIDCVEQGSLRGVPDVVGFHHVGIASPRTEPAGGPFSA</sequence>